<sequence>MRNGHCDLALRVFNAMPYKNLFVFLELNAHWLRCVDEAKLVFDNMLYKDSISWNGLLAVYVQNGRLEEARRLFESKVVWELIPWNCLMGRNVKRRMLGDARRFFDHMLVRDVISWNTLIFGYAPNGYLLQARRLFEESPVRDVFRWTTMMFAYGNVQYKQMDMARELFEAMPCWNVGSWNTMINGYDQKGNIAQVGKLFDMMAQTGHYEEAMDMLVKMKRDGESLCRYTLCCHLSTCAVKTGAWYVVLSTLHPFLFISGAIIDGYAQTDHYEEVMDMLVKMKRDGESVNRSTLCGALSTCVRKAAFMLGKQLCNIPPISYWRFFSRTFPRANASLKLALAFGIMTIPAGKPMRVMKNLRVCEHYHNVIKYISKIVGRLIVSRDSHRFSHPSHSRTPCVLY</sequence>
<evidence type="ECO:0000313" key="5">
    <source>
        <dbReference type="EMBL" id="AES75942.2"/>
    </source>
</evidence>
<reference evidence="5 7" key="2">
    <citation type="journal article" date="2014" name="BMC Genomics">
        <title>An improved genome release (version Mt4.0) for the model legume Medicago truncatula.</title>
        <authorList>
            <person name="Tang H."/>
            <person name="Krishnakumar V."/>
            <person name="Bidwell S."/>
            <person name="Rosen B."/>
            <person name="Chan A."/>
            <person name="Zhou S."/>
            <person name="Gentzbittel L."/>
            <person name="Childs K.L."/>
            <person name="Yandell M."/>
            <person name="Gundlach H."/>
            <person name="Mayer K.F."/>
            <person name="Schwartz D.C."/>
            <person name="Town C.D."/>
        </authorList>
    </citation>
    <scope>GENOME REANNOTATION</scope>
    <source>
        <strain evidence="6 7">cv. Jemalong A17</strain>
    </source>
</reference>
<reference evidence="6" key="3">
    <citation type="submission" date="2015-04" db="UniProtKB">
        <authorList>
            <consortium name="EnsemblPlants"/>
        </authorList>
    </citation>
    <scope>IDENTIFICATION</scope>
    <source>
        <strain evidence="6">cv. Jemalong A17</strain>
    </source>
</reference>
<dbReference type="PaxDb" id="3880-AES75942"/>
<dbReference type="PANTHER" id="PTHR47926">
    <property type="entry name" value="PENTATRICOPEPTIDE REPEAT-CONTAINING PROTEIN"/>
    <property type="match status" value="1"/>
</dbReference>
<dbReference type="Pfam" id="PF01535">
    <property type="entry name" value="PPR"/>
    <property type="match status" value="5"/>
</dbReference>
<dbReference type="InterPro" id="IPR011990">
    <property type="entry name" value="TPR-like_helical_dom_sf"/>
</dbReference>
<protein>
    <submittedName>
        <fullName evidence="5">PPR repeat protein</fullName>
    </submittedName>
</protein>
<dbReference type="GO" id="GO:0009451">
    <property type="term" value="P:RNA modification"/>
    <property type="evidence" value="ECO:0000318"/>
    <property type="project" value="GO_Central"/>
</dbReference>
<dbReference type="Pfam" id="PF14432">
    <property type="entry name" value="DYW_deaminase"/>
    <property type="match status" value="1"/>
</dbReference>
<proteinExistence type="inferred from homology"/>
<evidence type="ECO:0000256" key="1">
    <source>
        <dbReference type="ARBA" id="ARBA00006643"/>
    </source>
</evidence>
<organism evidence="5 7">
    <name type="scientific">Medicago truncatula</name>
    <name type="common">Barrel medic</name>
    <name type="synonym">Medicago tribuloides</name>
    <dbReference type="NCBI Taxonomy" id="3880"/>
    <lineage>
        <taxon>Eukaryota</taxon>
        <taxon>Viridiplantae</taxon>
        <taxon>Streptophyta</taxon>
        <taxon>Embryophyta</taxon>
        <taxon>Tracheophyta</taxon>
        <taxon>Spermatophyta</taxon>
        <taxon>Magnoliopsida</taxon>
        <taxon>eudicotyledons</taxon>
        <taxon>Gunneridae</taxon>
        <taxon>Pentapetalae</taxon>
        <taxon>rosids</taxon>
        <taxon>fabids</taxon>
        <taxon>Fabales</taxon>
        <taxon>Fabaceae</taxon>
        <taxon>Papilionoideae</taxon>
        <taxon>50 kb inversion clade</taxon>
        <taxon>NPAAA clade</taxon>
        <taxon>Hologalegina</taxon>
        <taxon>IRL clade</taxon>
        <taxon>Trifolieae</taxon>
        <taxon>Medicago</taxon>
    </lineage>
</organism>
<dbReference type="AlphaFoldDB" id="G7KNV8"/>
<accession>G7KNV8</accession>
<dbReference type="InterPro" id="IPR002885">
    <property type="entry name" value="PPR_rpt"/>
</dbReference>
<dbReference type="InterPro" id="IPR046960">
    <property type="entry name" value="PPR_At4g14850-like_plant"/>
</dbReference>
<reference evidence="5 7" key="1">
    <citation type="journal article" date="2011" name="Nature">
        <title>The Medicago genome provides insight into the evolution of rhizobial symbioses.</title>
        <authorList>
            <person name="Young N.D."/>
            <person name="Debelle F."/>
            <person name="Oldroyd G.E."/>
            <person name="Geurts R."/>
            <person name="Cannon S.B."/>
            <person name="Udvardi M.K."/>
            <person name="Benedito V.A."/>
            <person name="Mayer K.F."/>
            <person name="Gouzy J."/>
            <person name="Schoof H."/>
            <person name="Van de Peer Y."/>
            <person name="Proost S."/>
            <person name="Cook D.R."/>
            <person name="Meyers B.C."/>
            <person name="Spannagl M."/>
            <person name="Cheung F."/>
            <person name="De Mita S."/>
            <person name="Krishnakumar V."/>
            <person name="Gundlach H."/>
            <person name="Zhou S."/>
            <person name="Mudge J."/>
            <person name="Bharti A.K."/>
            <person name="Murray J.D."/>
            <person name="Naoumkina M.A."/>
            <person name="Rosen B."/>
            <person name="Silverstein K.A."/>
            <person name="Tang H."/>
            <person name="Rombauts S."/>
            <person name="Zhao P.X."/>
            <person name="Zhou P."/>
            <person name="Barbe V."/>
            <person name="Bardou P."/>
            <person name="Bechner M."/>
            <person name="Bellec A."/>
            <person name="Berger A."/>
            <person name="Berges H."/>
            <person name="Bidwell S."/>
            <person name="Bisseling T."/>
            <person name="Choisne N."/>
            <person name="Couloux A."/>
            <person name="Denny R."/>
            <person name="Deshpande S."/>
            <person name="Dai X."/>
            <person name="Doyle J.J."/>
            <person name="Dudez A.M."/>
            <person name="Farmer A.D."/>
            <person name="Fouteau S."/>
            <person name="Franken C."/>
            <person name="Gibelin C."/>
            <person name="Gish J."/>
            <person name="Goldstein S."/>
            <person name="Gonzalez A.J."/>
            <person name="Green P.J."/>
            <person name="Hallab A."/>
            <person name="Hartog M."/>
            <person name="Hua A."/>
            <person name="Humphray S.J."/>
            <person name="Jeong D.H."/>
            <person name="Jing Y."/>
            <person name="Jocker A."/>
            <person name="Kenton S.M."/>
            <person name="Kim D.J."/>
            <person name="Klee K."/>
            <person name="Lai H."/>
            <person name="Lang C."/>
            <person name="Lin S."/>
            <person name="Macmil S.L."/>
            <person name="Magdelenat G."/>
            <person name="Matthews L."/>
            <person name="McCorrison J."/>
            <person name="Monaghan E.L."/>
            <person name="Mun J.H."/>
            <person name="Najar F.Z."/>
            <person name="Nicholson C."/>
            <person name="Noirot C."/>
            <person name="O'Bleness M."/>
            <person name="Paule C.R."/>
            <person name="Poulain J."/>
            <person name="Prion F."/>
            <person name="Qin B."/>
            <person name="Qu C."/>
            <person name="Retzel E.F."/>
            <person name="Riddle C."/>
            <person name="Sallet E."/>
            <person name="Samain S."/>
            <person name="Samson N."/>
            <person name="Sanders I."/>
            <person name="Saurat O."/>
            <person name="Scarpelli C."/>
            <person name="Schiex T."/>
            <person name="Segurens B."/>
            <person name="Severin A.J."/>
            <person name="Sherrier D.J."/>
            <person name="Shi R."/>
            <person name="Sims S."/>
            <person name="Singer S.R."/>
            <person name="Sinharoy S."/>
            <person name="Sterck L."/>
            <person name="Viollet A."/>
            <person name="Wang B.B."/>
            <person name="Wang K."/>
            <person name="Wang M."/>
            <person name="Wang X."/>
            <person name="Warfsmann J."/>
            <person name="Weissenbach J."/>
            <person name="White D.D."/>
            <person name="White J.D."/>
            <person name="Wiley G.B."/>
            <person name="Wincker P."/>
            <person name="Xing Y."/>
            <person name="Yang L."/>
            <person name="Yao Z."/>
            <person name="Ying F."/>
            <person name="Zhai J."/>
            <person name="Zhou L."/>
            <person name="Zuber A."/>
            <person name="Denarie J."/>
            <person name="Dixon R.A."/>
            <person name="May G.D."/>
            <person name="Schwartz D.C."/>
            <person name="Rogers J."/>
            <person name="Quetier F."/>
            <person name="Town C.D."/>
            <person name="Roe B.A."/>
        </authorList>
    </citation>
    <scope>NUCLEOTIDE SEQUENCE [LARGE SCALE GENOMIC DNA]</scope>
    <source>
        <strain evidence="5">A17</strain>
        <strain evidence="6 7">cv. Jemalong A17</strain>
    </source>
</reference>
<dbReference type="PROSITE" id="PS51375">
    <property type="entry name" value="PPR"/>
    <property type="match status" value="2"/>
</dbReference>
<dbReference type="InterPro" id="IPR032867">
    <property type="entry name" value="DYW_dom"/>
</dbReference>
<accession>A0A0C3VX44</accession>
<comment type="similarity">
    <text evidence="1">Belongs to the PPR family. PCMP-H subfamily.</text>
</comment>
<feature type="domain" description="DYW" evidence="4">
    <location>
        <begin position="333"/>
        <end position="397"/>
    </location>
</feature>
<dbReference type="Gene3D" id="1.25.40.10">
    <property type="entry name" value="Tetratricopeptide repeat domain"/>
    <property type="match status" value="4"/>
</dbReference>
<evidence type="ECO:0000313" key="6">
    <source>
        <dbReference type="EnsemblPlants" id="AES75942"/>
    </source>
</evidence>
<gene>
    <name evidence="5" type="ordered locus">MTR_6g065190</name>
</gene>
<name>G7KNV8_MEDTR</name>
<dbReference type="GO" id="GO:0003723">
    <property type="term" value="F:RNA binding"/>
    <property type="evidence" value="ECO:0007669"/>
    <property type="project" value="InterPro"/>
</dbReference>
<feature type="repeat" description="PPR" evidence="3">
    <location>
        <begin position="49"/>
        <end position="83"/>
    </location>
</feature>
<dbReference type="PANTHER" id="PTHR47926:SF533">
    <property type="entry name" value="DYW DOMAIN-CONTAINING PROTEIN"/>
    <property type="match status" value="1"/>
</dbReference>
<keyword evidence="7" id="KW-1185">Reference proteome</keyword>
<dbReference type="HOGENOM" id="CLU_689605_0_0_1"/>
<dbReference type="Proteomes" id="UP000002051">
    <property type="component" value="Chromosome 6"/>
</dbReference>
<dbReference type="NCBIfam" id="TIGR00756">
    <property type="entry name" value="PPR"/>
    <property type="match status" value="2"/>
</dbReference>
<dbReference type="EnsemblPlants" id="AES75942">
    <property type="protein sequence ID" value="AES75942"/>
    <property type="gene ID" value="MTR_6g065190"/>
</dbReference>
<dbReference type="GO" id="GO:0008270">
    <property type="term" value="F:zinc ion binding"/>
    <property type="evidence" value="ECO:0007669"/>
    <property type="project" value="InterPro"/>
</dbReference>
<evidence type="ECO:0000256" key="3">
    <source>
        <dbReference type="PROSITE-ProRule" id="PRU00708"/>
    </source>
</evidence>
<evidence type="ECO:0000256" key="2">
    <source>
        <dbReference type="ARBA" id="ARBA00022737"/>
    </source>
</evidence>
<dbReference type="EMBL" id="CM001222">
    <property type="protein sequence ID" value="AES75942.2"/>
    <property type="molecule type" value="Genomic_DNA"/>
</dbReference>
<evidence type="ECO:0000259" key="4">
    <source>
        <dbReference type="Pfam" id="PF14432"/>
    </source>
</evidence>
<evidence type="ECO:0000313" key="7">
    <source>
        <dbReference type="Proteomes" id="UP000002051"/>
    </source>
</evidence>
<keyword evidence="2" id="KW-0677">Repeat</keyword>
<feature type="repeat" description="PPR" evidence="3">
    <location>
        <begin position="175"/>
        <end position="209"/>
    </location>
</feature>